<reference evidence="3 4" key="1">
    <citation type="submission" date="2019-06" db="EMBL/GenBank/DDBJ databases">
        <title>Sulfurimonas gotlandica sp. nov., a chemoautotrophic and psychrotolerant epsilonproteobacterium isolated from a pelagic redoxcline, and an emended description of the genus Sulfurimonas.</title>
        <authorList>
            <person name="Wang S."/>
            <person name="Jiang L."/>
            <person name="Shao Z."/>
        </authorList>
    </citation>
    <scope>NUCLEOTIDE SEQUENCE [LARGE SCALE GENOMIC DNA]</scope>
    <source>
        <strain evidence="3 4">S2-6</strain>
    </source>
</reference>
<evidence type="ECO:0000313" key="4">
    <source>
        <dbReference type="Proteomes" id="UP000593719"/>
    </source>
</evidence>
<dbReference type="GO" id="GO:0032259">
    <property type="term" value="P:methylation"/>
    <property type="evidence" value="ECO:0007669"/>
    <property type="project" value="UniProtKB-KW"/>
</dbReference>
<evidence type="ECO:0000259" key="2">
    <source>
        <dbReference type="Pfam" id="PF13649"/>
    </source>
</evidence>
<proteinExistence type="predicted"/>
<dbReference type="Proteomes" id="UP000593719">
    <property type="component" value="Chromosome"/>
</dbReference>
<dbReference type="InterPro" id="IPR041698">
    <property type="entry name" value="Methyltransf_25"/>
</dbReference>
<keyword evidence="1 3" id="KW-0808">Transferase</keyword>
<dbReference type="Gene3D" id="3.40.50.150">
    <property type="entry name" value="Vaccinia Virus protein VP39"/>
    <property type="match status" value="1"/>
</dbReference>
<organism evidence="3 4">
    <name type="scientific">Sulfurimonas sediminis</name>
    <dbReference type="NCBI Taxonomy" id="2590020"/>
    <lineage>
        <taxon>Bacteria</taxon>
        <taxon>Pseudomonadati</taxon>
        <taxon>Campylobacterota</taxon>
        <taxon>Epsilonproteobacteria</taxon>
        <taxon>Campylobacterales</taxon>
        <taxon>Sulfurimonadaceae</taxon>
        <taxon>Sulfurimonas</taxon>
    </lineage>
</organism>
<gene>
    <name evidence="3" type="ORF">FJR45_07105</name>
</gene>
<evidence type="ECO:0000256" key="1">
    <source>
        <dbReference type="ARBA" id="ARBA00022679"/>
    </source>
</evidence>
<evidence type="ECO:0000313" key="3">
    <source>
        <dbReference type="EMBL" id="QOP43730.1"/>
    </source>
</evidence>
<dbReference type="AlphaFoldDB" id="A0A7M1B262"/>
<dbReference type="KEGG" id="ssei:FJR45_07105"/>
<accession>A0A7M1B262</accession>
<name>A0A7M1B262_9BACT</name>
<dbReference type="SUPFAM" id="SSF53335">
    <property type="entry name" value="S-adenosyl-L-methionine-dependent methyltransferases"/>
    <property type="match status" value="1"/>
</dbReference>
<dbReference type="InterPro" id="IPR029063">
    <property type="entry name" value="SAM-dependent_MTases_sf"/>
</dbReference>
<dbReference type="CDD" id="cd02440">
    <property type="entry name" value="AdoMet_MTases"/>
    <property type="match status" value="1"/>
</dbReference>
<feature type="domain" description="Methyltransferase" evidence="2">
    <location>
        <begin position="38"/>
        <end position="119"/>
    </location>
</feature>
<protein>
    <submittedName>
        <fullName evidence="3">Methyltransferase domain-containing protein</fullName>
    </submittedName>
</protein>
<dbReference type="EMBL" id="CP041235">
    <property type="protein sequence ID" value="QOP43730.1"/>
    <property type="molecule type" value="Genomic_DNA"/>
</dbReference>
<dbReference type="PANTHER" id="PTHR43861">
    <property type="entry name" value="TRANS-ACONITATE 2-METHYLTRANSFERASE-RELATED"/>
    <property type="match status" value="1"/>
</dbReference>
<keyword evidence="3" id="KW-0489">Methyltransferase</keyword>
<keyword evidence="4" id="KW-1185">Reference proteome</keyword>
<dbReference type="RefSeq" id="WP_193149917.1">
    <property type="nucleotide sequence ID" value="NZ_CP041235.1"/>
</dbReference>
<sequence length="184" mass="21216">MIEDKERWNIRHVEKPMRKNVEPVVEKYIGLASGDKALDIACGIGRNTHFLAEKGFFVDAVDFSDYALSQVKDDEKINKIEADLDSYNLEKNAYDLIININYLSRRLLPQIKEALKPNGLLIFETFIVAHGDFNQPANPEYLLRTNELLHAFIGLDIIYYEERDEVNLRGEDTRVASLVARKRC</sequence>
<dbReference type="GO" id="GO:0008168">
    <property type="term" value="F:methyltransferase activity"/>
    <property type="evidence" value="ECO:0007669"/>
    <property type="project" value="UniProtKB-KW"/>
</dbReference>
<dbReference type="Pfam" id="PF13649">
    <property type="entry name" value="Methyltransf_25"/>
    <property type="match status" value="1"/>
</dbReference>